<accession>A0ABS4SV66</accession>
<dbReference type="EMBL" id="JAGINP010000031">
    <property type="protein sequence ID" value="MBP2296466.1"/>
    <property type="molecule type" value="Genomic_DNA"/>
</dbReference>
<keyword evidence="1" id="KW-0689">Ribosomal protein</keyword>
<sequence length="123" mass="13747">MIVTPSKGWLARLIREVAGPGELEALDPRDRSRLRDDTGISDADLLDILHARHVNELLPLALARYGIDADALDREQREVMHDLQRTCAHCGITRACRRLLDDDDVDTHRRVCPNAGTMAVLGE</sequence>
<name>A0ABS4SV66_9PROT</name>
<dbReference type="GO" id="GO:0005840">
    <property type="term" value="C:ribosome"/>
    <property type="evidence" value="ECO:0007669"/>
    <property type="project" value="UniProtKB-KW"/>
</dbReference>
<keyword evidence="1" id="KW-0687">Ribonucleoprotein</keyword>
<protein>
    <submittedName>
        <fullName evidence="1">Ribosomal protein S27AE</fullName>
    </submittedName>
</protein>
<gene>
    <name evidence="1" type="ORF">J2851_006284</name>
</gene>
<reference evidence="1 2" key="1">
    <citation type="submission" date="2021-03" db="EMBL/GenBank/DDBJ databases">
        <title>Genomic Encyclopedia of Type Strains, Phase III (KMG-III): the genomes of soil and plant-associated and newly described type strains.</title>
        <authorList>
            <person name="Whitman W."/>
        </authorList>
    </citation>
    <scope>NUCLEOTIDE SEQUENCE [LARGE SCALE GENOMIC DNA]</scope>
    <source>
        <strain evidence="1 2">IMMIB AFH-6</strain>
    </source>
</reference>
<dbReference type="RefSeq" id="WP_209771657.1">
    <property type="nucleotide sequence ID" value="NZ_JAGINP010000031.1"/>
</dbReference>
<organism evidence="1 2">
    <name type="scientific">Azospirillum rugosum</name>
    <dbReference type="NCBI Taxonomy" id="416170"/>
    <lineage>
        <taxon>Bacteria</taxon>
        <taxon>Pseudomonadati</taxon>
        <taxon>Pseudomonadota</taxon>
        <taxon>Alphaproteobacteria</taxon>
        <taxon>Rhodospirillales</taxon>
        <taxon>Azospirillaceae</taxon>
        <taxon>Azospirillum</taxon>
    </lineage>
</organism>
<keyword evidence="2" id="KW-1185">Reference proteome</keyword>
<evidence type="ECO:0000313" key="2">
    <source>
        <dbReference type="Proteomes" id="UP000781958"/>
    </source>
</evidence>
<proteinExistence type="predicted"/>
<comment type="caution">
    <text evidence="1">The sequence shown here is derived from an EMBL/GenBank/DDBJ whole genome shotgun (WGS) entry which is preliminary data.</text>
</comment>
<dbReference type="Proteomes" id="UP000781958">
    <property type="component" value="Unassembled WGS sequence"/>
</dbReference>
<evidence type="ECO:0000313" key="1">
    <source>
        <dbReference type="EMBL" id="MBP2296466.1"/>
    </source>
</evidence>